<accession>A0AAD5TSC9</accession>
<keyword evidence="7" id="KW-0131">Cell cycle</keyword>
<evidence type="ECO:0000256" key="2">
    <source>
        <dbReference type="ARBA" id="ARBA00008585"/>
    </source>
</evidence>
<keyword evidence="6" id="KW-0539">Nucleus</keyword>
<dbReference type="GO" id="GO:0005634">
    <property type="term" value="C:nucleus"/>
    <property type="evidence" value="ECO:0007669"/>
    <property type="project" value="UniProtKB-SubCell"/>
</dbReference>
<keyword evidence="10" id="KW-1185">Reference proteome</keyword>
<gene>
    <name evidence="9" type="primary">MAU2</name>
    <name evidence="9" type="ORF">HDU87_005976</name>
</gene>
<dbReference type="Proteomes" id="UP001212152">
    <property type="component" value="Unassembled WGS sequence"/>
</dbReference>
<evidence type="ECO:0000256" key="5">
    <source>
        <dbReference type="ARBA" id="ARBA00022829"/>
    </source>
</evidence>
<dbReference type="EMBL" id="JADGJQ010000005">
    <property type="protein sequence ID" value="KAJ3183860.1"/>
    <property type="molecule type" value="Genomic_DNA"/>
</dbReference>
<comment type="subcellular location">
    <subcellularLocation>
        <location evidence="1">Nucleus</location>
    </subcellularLocation>
</comment>
<organism evidence="9 10">
    <name type="scientific">Geranomyces variabilis</name>
    <dbReference type="NCBI Taxonomy" id="109894"/>
    <lineage>
        <taxon>Eukaryota</taxon>
        <taxon>Fungi</taxon>
        <taxon>Fungi incertae sedis</taxon>
        <taxon>Chytridiomycota</taxon>
        <taxon>Chytridiomycota incertae sedis</taxon>
        <taxon>Chytridiomycetes</taxon>
        <taxon>Spizellomycetales</taxon>
        <taxon>Powellomycetaceae</taxon>
        <taxon>Geranomyces</taxon>
    </lineage>
</organism>
<evidence type="ECO:0000256" key="7">
    <source>
        <dbReference type="ARBA" id="ARBA00023306"/>
    </source>
</evidence>
<dbReference type="GO" id="GO:0051301">
    <property type="term" value="P:cell division"/>
    <property type="evidence" value="ECO:0007669"/>
    <property type="project" value="UniProtKB-KW"/>
</dbReference>
<name>A0AAD5TSC9_9FUNG</name>
<reference evidence="9" key="1">
    <citation type="submission" date="2020-05" db="EMBL/GenBank/DDBJ databases">
        <title>Phylogenomic resolution of chytrid fungi.</title>
        <authorList>
            <person name="Stajich J.E."/>
            <person name="Amses K."/>
            <person name="Simmons R."/>
            <person name="Seto K."/>
            <person name="Myers J."/>
            <person name="Bonds A."/>
            <person name="Quandt C.A."/>
            <person name="Barry K."/>
            <person name="Liu P."/>
            <person name="Grigoriev I."/>
            <person name="Longcore J.E."/>
            <person name="James T.Y."/>
        </authorList>
    </citation>
    <scope>NUCLEOTIDE SEQUENCE</scope>
    <source>
        <strain evidence="9">JEL0379</strain>
    </source>
</reference>
<keyword evidence="3" id="KW-0132">Cell division</keyword>
<evidence type="ECO:0000313" key="10">
    <source>
        <dbReference type="Proteomes" id="UP001212152"/>
    </source>
</evidence>
<evidence type="ECO:0000256" key="8">
    <source>
        <dbReference type="SAM" id="MobiDB-lite"/>
    </source>
</evidence>
<sequence>MQVEHKEVSSSASLAQQRCPPVPEPAAPLPLLPYQLIWALAEHHVAAARSSNASATADLSASPQQQRPAASFLAQPPSPTAQRHLRDAFRCLEAVLVANVLPPHCEVKTRYRLASLLFVHAAPENLLHAEAHLNKASLLLLRQSDPEMREYFFAVRDLQARVTTAADADAAQTAAEDEKEAHRLEMWKWYYHFAMRRGELLARDGQVKACCSVLTQAAAEATKVGHLDMKGALLLALTHHLIKAQSFGLATDQLTQLGVLFDPASKRHEHLRLYYTLTFILHSLHLGNTKDALECLDSLHQQVETPAPIVQAEMETGIANISLPRSDRDSADDDFAVSLLSRNQLYALVFLVSGMVHKSNDTFKAKKHFIEGLKTIEQSVNLPTLTPSNWAPEIKIILFRHLAEVSMIRAELNDAYRIMTKIMEWCAADSHLWQKHWMMVAYDWAMLYQAAGRFDKAASWLRNIIATGGADLRFLAKAHLIVMAFGGATPDMGEAVAMLAQLRDSNGTSRDQPAYSAAQLCILELLNGMEHMVRGNIRDTKCHLLACVKMNEQLVCVQLRCASVGLLGDLFLQLEPRQAEKMFNTTYAMAKKQHCDAVAAASAAALSDIDRAARDAAGKEDKHGISATAHQVAVDGARAELCARLAEWELTESPGMFWPAY</sequence>
<keyword evidence="5" id="KW-0159">Chromosome partition</keyword>
<evidence type="ECO:0000256" key="6">
    <source>
        <dbReference type="ARBA" id="ARBA00023242"/>
    </source>
</evidence>
<proteinExistence type="inferred from homology"/>
<dbReference type="GO" id="GO:0007059">
    <property type="term" value="P:chromosome segregation"/>
    <property type="evidence" value="ECO:0007669"/>
    <property type="project" value="UniProtKB-KW"/>
</dbReference>
<feature type="region of interest" description="Disordered" evidence="8">
    <location>
        <begin position="56"/>
        <end position="79"/>
    </location>
</feature>
<feature type="compositionally biased region" description="Polar residues" evidence="8">
    <location>
        <begin position="59"/>
        <end position="68"/>
    </location>
</feature>
<evidence type="ECO:0000256" key="1">
    <source>
        <dbReference type="ARBA" id="ARBA00004123"/>
    </source>
</evidence>
<dbReference type="PANTHER" id="PTHR21394">
    <property type="entry name" value="MAU2 CHROMATID COHESION FACTOR HOMOLOG"/>
    <property type="match status" value="1"/>
</dbReference>
<evidence type="ECO:0000256" key="3">
    <source>
        <dbReference type="ARBA" id="ARBA00022618"/>
    </source>
</evidence>
<comment type="caution">
    <text evidence="9">The sequence shown here is derived from an EMBL/GenBank/DDBJ whole genome shotgun (WGS) entry which is preliminary data.</text>
</comment>
<keyword evidence="4" id="KW-0498">Mitosis</keyword>
<dbReference type="Pfam" id="PF10345">
    <property type="entry name" value="Cohesin_load"/>
    <property type="match status" value="1"/>
</dbReference>
<dbReference type="InterPro" id="IPR019440">
    <property type="entry name" value="MAU2"/>
</dbReference>
<evidence type="ECO:0000256" key="4">
    <source>
        <dbReference type="ARBA" id="ARBA00022776"/>
    </source>
</evidence>
<comment type="similarity">
    <text evidence="2">Belongs to the SCC4/mau-2 family.</text>
</comment>
<dbReference type="GO" id="GO:0007064">
    <property type="term" value="P:mitotic sister chromatid cohesion"/>
    <property type="evidence" value="ECO:0007669"/>
    <property type="project" value="InterPro"/>
</dbReference>
<feature type="region of interest" description="Disordered" evidence="8">
    <location>
        <begin position="1"/>
        <end position="20"/>
    </location>
</feature>
<dbReference type="AlphaFoldDB" id="A0AAD5TSC9"/>
<evidence type="ECO:0000313" key="9">
    <source>
        <dbReference type="EMBL" id="KAJ3183860.1"/>
    </source>
</evidence>
<protein>
    <submittedName>
        <fullName evidence="9">Mau2 chromatid cohesion factor</fullName>
    </submittedName>
</protein>